<dbReference type="SUPFAM" id="SSF117143">
    <property type="entry name" value="Flagellar hook protein flgE"/>
    <property type="match status" value="2"/>
</dbReference>
<keyword evidence="10" id="KW-0969">Cilium</keyword>
<dbReference type="InterPro" id="IPR019776">
    <property type="entry name" value="Flagellar_basal_body_rod_CS"/>
</dbReference>
<feature type="domain" description="Flagellar hook protein FlgE D2" evidence="8">
    <location>
        <begin position="202"/>
        <end position="314"/>
    </location>
</feature>
<dbReference type="Gene3D" id="2.60.98.20">
    <property type="entry name" value="Flagellar hook protein FlgE"/>
    <property type="match status" value="1"/>
</dbReference>
<sequence length="555" mass="57050">MSIYGALYSGVSGLSAQSNAMGMISDNISNVNTIGYKGVSARFSTLVAQSASQTKYSPGGVRSAPLRNIDKQGQLQATAAATDLAVAGNGFFVVSDRAAAGTNTQYLFTRAGSFRPDASGDLVNAGGYYLQGWPITTGSTPPTSAATTAGLSTVNISNLNGAARPTTNLELGLNLPSTGAVPVASTGVSMQANLSSTALVGATETVSTVVYDSLGNAQTTSFLWTKTAADQWSVTPQNPTINGVASGSVVGGPYVVNFNPGTGLPDAPVPAVTPTYTWNSGAAVSPLTVDIGSAGSTNRMTQIGTVFNATQILQVGGTAPAEHTATVQVFDDLGNAHNMDLLFRKTGSNTWEMFPQNPTLNGASSGTVTPAIRTITFASGRPATITMPDLQIAWNPTIGAAASTIALDPGTIGQADGITQFSGNFVVTQIEQDGVTFGNFRGVSISDEGIVTALFDNGEQLDISQLPLALFPNPNGLEGRTGNAYSPTSESGNFLLNRPKIGGAGLLASASLEASNIDLAEEFTNMIVTQRAYSASAKIITTADEMLDELIRIAR</sequence>
<evidence type="ECO:0000259" key="8">
    <source>
        <dbReference type="Pfam" id="PF07559"/>
    </source>
</evidence>
<comment type="similarity">
    <text evidence="2 5">Belongs to the flagella basal body rod proteins family.</text>
</comment>
<evidence type="ECO:0000313" key="10">
    <source>
        <dbReference type="EMBL" id="MCZ4280521.1"/>
    </source>
</evidence>
<protein>
    <recommendedName>
        <fullName evidence="3 5">Flagellar hook protein FlgE</fullName>
    </recommendedName>
</protein>
<evidence type="ECO:0000256" key="3">
    <source>
        <dbReference type="ARBA" id="ARBA00019015"/>
    </source>
</evidence>
<dbReference type="PANTHER" id="PTHR30435">
    <property type="entry name" value="FLAGELLAR PROTEIN"/>
    <property type="match status" value="1"/>
</dbReference>
<dbReference type="RefSeq" id="WP_269422716.1">
    <property type="nucleotide sequence ID" value="NZ_JAPWGY010000002.1"/>
</dbReference>
<feature type="domain" description="Flagellar basal-body/hook protein C-terminal" evidence="7">
    <location>
        <begin position="509"/>
        <end position="553"/>
    </location>
</feature>
<dbReference type="Pfam" id="PF07559">
    <property type="entry name" value="FlgE_D2"/>
    <property type="match status" value="2"/>
</dbReference>
<evidence type="ECO:0000259" key="9">
    <source>
        <dbReference type="Pfam" id="PF22692"/>
    </source>
</evidence>
<dbReference type="PRINTS" id="PR01005">
    <property type="entry name" value="FLGHOOKAP1"/>
</dbReference>
<keyword evidence="10" id="KW-0282">Flagellum</keyword>
<dbReference type="EMBL" id="JAPWGY010000002">
    <property type="protein sequence ID" value="MCZ4280521.1"/>
    <property type="molecule type" value="Genomic_DNA"/>
</dbReference>
<evidence type="ECO:0000313" key="11">
    <source>
        <dbReference type="Proteomes" id="UP001069802"/>
    </source>
</evidence>
<dbReference type="PROSITE" id="PS00588">
    <property type="entry name" value="FLAGELLA_BB_ROD"/>
    <property type="match status" value="1"/>
</dbReference>
<feature type="domain" description="Flagellar basal body rod protein N-terminal" evidence="6">
    <location>
        <begin position="7"/>
        <end position="37"/>
    </location>
</feature>
<dbReference type="InterPro" id="IPR037058">
    <property type="entry name" value="Falgellar_hook_FlgE_sf"/>
</dbReference>
<dbReference type="InterPro" id="IPR001444">
    <property type="entry name" value="Flag_bb_rod_N"/>
</dbReference>
<organism evidence="10 11">
    <name type="scientific">Kiloniella laminariae</name>
    <dbReference type="NCBI Taxonomy" id="454162"/>
    <lineage>
        <taxon>Bacteria</taxon>
        <taxon>Pseudomonadati</taxon>
        <taxon>Pseudomonadota</taxon>
        <taxon>Alphaproteobacteria</taxon>
        <taxon>Rhodospirillales</taxon>
        <taxon>Kiloniellaceae</taxon>
        <taxon>Kiloniella</taxon>
    </lineage>
</organism>
<dbReference type="Proteomes" id="UP001069802">
    <property type="component" value="Unassembled WGS sequence"/>
</dbReference>
<dbReference type="InterPro" id="IPR053967">
    <property type="entry name" value="LlgE_F_G-like_D1"/>
</dbReference>
<reference evidence="10" key="1">
    <citation type="submission" date="2022-12" db="EMBL/GenBank/DDBJ databases">
        <title>Bacterial isolates from different developmental stages of Nematostella vectensis.</title>
        <authorList>
            <person name="Fraune S."/>
        </authorList>
    </citation>
    <scope>NUCLEOTIDE SEQUENCE</scope>
    <source>
        <strain evidence="10">G21630-S1</strain>
    </source>
</reference>
<keyword evidence="11" id="KW-1185">Reference proteome</keyword>
<dbReference type="InterPro" id="IPR002371">
    <property type="entry name" value="FlgK"/>
</dbReference>
<accession>A0ABT4LHE6</accession>
<comment type="function">
    <text evidence="5">A flexible structure which links the flagellar filament to the drive apparatus in the basal body.</text>
</comment>
<dbReference type="InterPro" id="IPR010930">
    <property type="entry name" value="Flg_bb/hook_C_dom"/>
</dbReference>
<comment type="subcellular location">
    <subcellularLocation>
        <location evidence="1 5">Bacterial flagellum basal body</location>
    </subcellularLocation>
</comment>
<evidence type="ECO:0000256" key="1">
    <source>
        <dbReference type="ARBA" id="ARBA00004117"/>
    </source>
</evidence>
<dbReference type="InterPro" id="IPR011491">
    <property type="entry name" value="FlgE_D2"/>
</dbReference>
<dbReference type="Pfam" id="PF06429">
    <property type="entry name" value="Flg_bbr_C"/>
    <property type="match status" value="1"/>
</dbReference>
<dbReference type="Pfam" id="PF22692">
    <property type="entry name" value="LlgE_F_G_D1"/>
    <property type="match status" value="1"/>
</dbReference>
<evidence type="ECO:0000259" key="6">
    <source>
        <dbReference type="Pfam" id="PF00460"/>
    </source>
</evidence>
<keyword evidence="10" id="KW-0966">Cell projection</keyword>
<feature type="domain" description="Flagellar hook protein FlgE D2" evidence="8">
    <location>
        <begin position="322"/>
        <end position="434"/>
    </location>
</feature>
<keyword evidence="4 5" id="KW-0975">Bacterial flagellum</keyword>
<dbReference type="Pfam" id="PF00460">
    <property type="entry name" value="Flg_bb_rod"/>
    <property type="match status" value="1"/>
</dbReference>
<evidence type="ECO:0000256" key="4">
    <source>
        <dbReference type="ARBA" id="ARBA00023143"/>
    </source>
</evidence>
<name>A0ABT4LHE6_9PROT</name>
<proteinExistence type="inferred from homology"/>
<dbReference type="NCBIfam" id="TIGR03506">
    <property type="entry name" value="FlgEFG_subfam"/>
    <property type="match status" value="2"/>
</dbReference>
<dbReference type="InterPro" id="IPR037925">
    <property type="entry name" value="FlgE/F/G-like"/>
</dbReference>
<gene>
    <name evidence="10" type="ORF">O4H49_07015</name>
</gene>
<dbReference type="InterPro" id="IPR020013">
    <property type="entry name" value="Flagellar_FlgE/F/G"/>
</dbReference>
<feature type="domain" description="Flagellar hook protein FlgE/F/G-like D1" evidence="9">
    <location>
        <begin position="85"/>
        <end position="136"/>
    </location>
</feature>
<evidence type="ECO:0000256" key="5">
    <source>
        <dbReference type="RuleBase" id="RU362116"/>
    </source>
</evidence>
<evidence type="ECO:0000259" key="7">
    <source>
        <dbReference type="Pfam" id="PF06429"/>
    </source>
</evidence>
<dbReference type="PANTHER" id="PTHR30435:SF1">
    <property type="entry name" value="FLAGELLAR HOOK PROTEIN FLGE"/>
    <property type="match status" value="1"/>
</dbReference>
<comment type="caution">
    <text evidence="10">The sequence shown here is derived from an EMBL/GenBank/DDBJ whole genome shotgun (WGS) entry which is preliminary data.</text>
</comment>
<evidence type="ECO:0000256" key="2">
    <source>
        <dbReference type="ARBA" id="ARBA00009677"/>
    </source>
</evidence>